<gene>
    <name evidence="4" type="ORF">A2938_01135</name>
</gene>
<dbReference type="Pfam" id="PF04085">
    <property type="entry name" value="MreC"/>
    <property type="match status" value="1"/>
</dbReference>
<dbReference type="GO" id="GO:0005886">
    <property type="term" value="C:plasma membrane"/>
    <property type="evidence" value="ECO:0007669"/>
    <property type="project" value="TreeGrafter"/>
</dbReference>
<keyword evidence="2" id="KW-0472">Membrane</keyword>
<evidence type="ECO:0000313" key="4">
    <source>
        <dbReference type="EMBL" id="OHA34433.1"/>
    </source>
</evidence>
<protein>
    <recommendedName>
        <fullName evidence="3">Rod shape-determining protein MreC beta-barrel core domain-containing protein</fullName>
    </recommendedName>
</protein>
<dbReference type="GO" id="GO:0008360">
    <property type="term" value="P:regulation of cell shape"/>
    <property type="evidence" value="ECO:0007669"/>
    <property type="project" value="InterPro"/>
</dbReference>
<keyword evidence="1" id="KW-0175">Coiled coil</keyword>
<dbReference type="InterPro" id="IPR007221">
    <property type="entry name" value="MreC"/>
</dbReference>
<organism evidence="4 5">
    <name type="scientific">Candidatus Taylorbacteria bacterium RIFCSPLOWO2_01_FULL_48_100</name>
    <dbReference type="NCBI Taxonomy" id="1802322"/>
    <lineage>
        <taxon>Bacteria</taxon>
        <taxon>Candidatus Tayloriibacteriota</taxon>
    </lineage>
</organism>
<proteinExistence type="predicted"/>
<feature type="coiled-coil region" evidence="1">
    <location>
        <begin position="71"/>
        <end position="98"/>
    </location>
</feature>
<dbReference type="PANTHER" id="PTHR34138:SF1">
    <property type="entry name" value="CELL SHAPE-DETERMINING PROTEIN MREC"/>
    <property type="match status" value="1"/>
</dbReference>
<feature type="transmembrane region" description="Helical" evidence="2">
    <location>
        <begin position="12"/>
        <end position="35"/>
    </location>
</feature>
<accession>A0A1G2NEE2</accession>
<sequence>MNYLLWHKRTRAGLLRALGGATVAVVAIFFLQWLAPNMLAPFAVRIAEPFFFVEASISSAGEGISAFFRSRAGLASENAALKEALADARAENEFMKAISAVQKDGAVFSGVGENTIIASILSRPRWSAYDTLIIGAGVAGGVEVGMRAFASGFVIGEVVEVGSRTASVFLYSTPDRKVVAQIAGKFPTELAGSGGGTFEAIVPRGLPVSVGDGAFAHDISPKLFAIVDAVAESGEGTAKIYLRLPINIFELRTVEVGM</sequence>
<dbReference type="Gene3D" id="2.40.10.340">
    <property type="entry name" value="Rod shape-determining protein MreC, domain 1"/>
    <property type="match status" value="1"/>
</dbReference>
<evidence type="ECO:0000256" key="1">
    <source>
        <dbReference type="SAM" id="Coils"/>
    </source>
</evidence>
<evidence type="ECO:0000256" key="2">
    <source>
        <dbReference type="SAM" id="Phobius"/>
    </source>
</evidence>
<evidence type="ECO:0000313" key="5">
    <source>
        <dbReference type="Proteomes" id="UP000177797"/>
    </source>
</evidence>
<dbReference type="AlphaFoldDB" id="A0A1G2NEE2"/>
<dbReference type="InterPro" id="IPR042177">
    <property type="entry name" value="Cell/Rod_1"/>
</dbReference>
<dbReference type="InterPro" id="IPR055342">
    <property type="entry name" value="MreC_beta-barrel_core"/>
</dbReference>
<dbReference type="Proteomes" id="UP000177797">
    <property type="component" value="Unassembled WGS sequence"/>
</dbReference>
<dbReference type="EMBL" id="MHSA01000012">
    <property type="protein sequence ID" value="OHA34433.1"/>
    <property type="molecule type" value="Genomic_DNA"/>
</dbReference>
<keyword evidence="2" id="KW-0812">Transmembrane</keyword>
<dbReference type="PANTHER" id="PTHR34138">
    <property type="entry name" value="CELL SHAPE-DETERMINING PROTEIN MREC"/>
    <property type="match status" value="1"/>
</dbReference>
<comment type="caution">
    <text evidence="4">The sequence shown here is derived from an EMBL/GenBank/DDBJ whole genome shotgun (WGS) entry which is preliminary data.</text>
</comment>
<feature type="domain" description="Rod shape-determining protein MreC beta-barrel core" evidence="3">
    <location>
        <begin position="122"/>
        <end position="212"/>
    </location>
</feature>
<evidence type="ECO:0000259" key="3">
    <source>
        <dbReference type="Pfam" id="PF04085"/>
    </source>
</evidence>
<reference evidence="4 5" key="1">
    <citation type="journal article" date="2016" name="Nat. Commun.">
        <title>Thousands of microbial genomes shed light on interconnected biogeochemical processes in an aquifer system.</title>
        <authorList>
            <person name="Anantharaman K."/>
            <person name="Brown C.T."/>
            <person name="Hug L.A."/>
            <person name="Sharon I."/>
            <person name="Castelle C.J."/>
            <person name="Probst A.J."/>
            <person name="Thomas B.C."/>
            <person name="Singh A."/>
            <person name="Wilkins M.J."/>
            <person name="Karaoz U."/>
            <person name="Brodie E.L."/>
            <person name="Williams K.H."/>
            <person name="Hubbard S.S."/>
            <person name="Banfield J.F."/>
        </authorList>
    </citation>
    <scope>NUCLEOTIDE SEQUENCE [LARGE SCALE GENOMIC DNA]</scope>
</reference>
<keyword evidence="2" id="KW-1133">Transmembrane helix</keyword>
<name>A0A1G2NEE2_9BACT</name>